<proteinExistence type="predicted"/>
<evidence type="ECO:0000256" key="1">
    <source>
        <dbReference type="SAM" id="MobiDB-lite"/>
    </source>
</evidence>
<evidence type="ECO:0000313" key="3">
    <source>
        <dbReference type="Proteomes" id="UP000887013"/>
    </source>
</evidence>
<comment type="caution">
    <text evidence="2">The sequence shown here is derived from an EMBL/GenBank/DDBJ whole genome shotgun (WGS) entry which is preliminary data.</text>
</comment>
<accession>A0A8X6K8G7</accession>
<dbReference type="AlphaFoldDB" id="A0A8X6K8G7"/>
<feature type="region of interest" description="Disordered" evidence="1">
    <location>
        <begin position="108"/>
        <end position="131"/>
    </location>
</feature>
<reference evidence="2" key="1">
    <citation type="submission" date="2020-08" db="EMBL/GenBank/DDBJ databases">
        <title>Multicomponent nature underlies the extraordinary mechanical properties of spider dragline silk.</title>
        <authorList>
            <person name="Kono N."/>
            <person name="Nakamura H."/>
            <person name="Mori M."/>
            <person name="Yoshida Y."/>
            <person name="Ohtoshi R."/>
            <person name="Malay A.D."/>
            <person name="Moran D.A.P."/>
            <person name="Tomita M."/>
            <person name="Numata K."/>
            <person name="Arakawa K."/>
        </authorList>
    </citation>
    <scope>NUCLEOTIDE SEQUENCE</scope>
</reference>
<organism evidence="2 3">
    <name type="scientific">Nephila pilipes</name>
    <name type="common">Giant wood spider</name>
    <name type="synonym">Nephila maculata</name>
    <dbReference type="NCBI Taxonomy" id="299642"/>
    <lineage>
        <taxon>Eukaryota</taxon>
        <taxon>Metazoa</taxon>
        <taxon>Ecdysozoa</taxon>
        <taxon>Arthropoda</taxon>
        <taxon>Chelicerata</taxon>
        <taxon>Arachnida</taxon>
        <taxon>Araneae</taxon>
        <taxon>Araneomorphae</taxon>
        <taxon>Entelegynae</taxon>
        <taxon>Araneoidea</taxon>
        <taxon>Nephilidae</taxon>
        <taxon>Nephila</taxon>
    </lineage>
</organism>
<evidence type="ECO:0000313" key="2">
    <source>
        <dbReference type="EMBL" id="GFS31262.1"/>
    </source>
</evidence>
<gene>
    <name evidence="2" type="ORF">NPIL_682071</name>
</gene>
<name>A0A8X6K8G7_NEPPI</name>
<protein>
    <submittedName>
        <fullName evidence="2">Uncharacterized protein</fullName>
    </submittedName>
</protein>
<keyword evidence="3" id="KW-1185">Reference proteome</keyword>
<dbReference type="EMBL" id="BMAW01041892">
    <property type="protein sequence ID" value="GFS31262.1"/>
    <property type="molecule type" value="Genomic_DNA"/>
</dbReference>
<dbReference type="Proteomes" id="UP000887013">
    <property type="component" value="Unassembled WGS sequence"/>
</dbReference>
<sequence length="131" mass="15277">MESGESVSSCFQPMSLEQLKIAVDTIDSTESAWAMLSQVEKLMEALPRYEYNSEDHQSNIELQVIELRNSVRYQVQYFARKDCEAKLFELNELRKDWDPQAQMHFDDGLQLVRRGKQRSPRKNSGDNTSKK</sequence>